<gene>
    <name evidence="1" type="ORF">BB560_003264</name>
</gene>
<dbReference type="OrthoDB" id="10267344at2759"/>
<proteinExistence type="predicted"/>
<dbReference type="EMBL" id="MBFS01000530">
    <property type="protein sequence ID" value="PVV02287.1"/>
    <property type="molecule type" value="Genomic_DNA"/>
</dbReference>
<evidence type="ECO:0000313" key="2">
    <source>
        <dbReference type="Proteomes" id="UP000245609"/>
    </source>
</evidence>
<reference evidence="1 2" key="1">
    <citation type="journal article" date="2018" name="MBio">
        <title>Comparative Genomics Reveals the Core Gene Toolbox for the Fungus-Insect Symbiosis.</title>
        <authorList>
            <person name="Wang Y."/>
            <person name="Stata M."/>
            <person name="Wang W."/>
            <person name="Stajich J.E."/>
            <person name="White M.M."/>
            <person name="Moncalvo J.M."/>
        </authorList>
    </citation>
    <scope>NUCLEOTIDE SEQUENCE [LARGE SCALE GENOMIC DNA]</scope>
    <source>
        <strain evidence="1 2">SC-DP-2</strain>
    </source>
</reference>
<dbReference type="AlphaFoldDB" id="A0A2T9ZCM1"/>
<protein>
    <submittedName>
        <fullName evidence="1">Uncharacterized protein</fullName>
    </submittedName>
</protein>
<dbReference type="STRING" id="133381.A0A2T9ZCM1"/>
<name>A0A2T9ZCM1_9FUNG</name>
<comment type="caution">
    <text evidence="1">The sequence shown here is derived from an EMBL/GenBank/DDBJ whole genome shotgun (WGS) entry which is preliminary data.</text>
</comment>
<keyword evidence="2" id="KW-1185">Reference proteome</keyword>
<accession>A0A2T9ZCM1</accession>
<sequence length="178" mass="19843">MVDIKPGTFVMIRKDIKPNKLDTLNDGPYKVLKKTDKGAYVLQDLVGNLLGRNYTPSQIISLSTNPQFEENSFEMARNIGLEETPKQITTNPVILNCSSRLIVALSRSKPVFTIVVLDLSFDFVIEVPRPIFVGFTVRRADPFILSNINLVAGVAGFFDSLNGCNKRLSWNCSNSIVF</sequence>
<evidence type="ECO:0000313" key="1">
    <source>
        <dbReference type="EMBL" id="PVV02287.1"/>
    </source>
</evidence>
<organism evidence="1 2">
    <name type="scientific">Smittium megazygosporum</name>
    <dbReference type="NCBI Taxonomy" id="133381"/>
    <lineage>
        <taxon>Eukaryota</taxon>
        <taxon>Fungi</taxon>
        <taxon>Fungi incertae sedis</taxon>
        <taxon>Zoopagomycota</taxon>
        <taxon>Kickxellomycotina</taxon>
        <taxon>Harpellomycetes</taxon>
        <taxon>Harpellales</taxon>
        <taxon>Legeriomycetaceae</taxon>
        <taxon>Smittium</taxon>
    </lineage>
</organism>
<dbReference type="Proteomes" id="UP000245609">
    <property type="component" value="Unassembled WGS sequence"/>
</dbReference>